<evidence type="ECO:0000256" key="6">
    <source>
        <dbReference type="ARBA" id="ARBA00023242"/>
    </source>
</evidence>
<evidence type="ECO:0000256" key="2">
    <source>
        <dbReference type="ARBA" id="ARBA00004642"/>
    </source>
</evidence>
<dbReference type="GO" id="GO:0008097">
    <property type="term" value="F:5S rRNA binding"/>
    <property type="evidence" value="ECO:0007669"/>
    <property type="project" value="TreeGrafter"/>
</dbReference>
<keyword evidence="5" id="KW-0690">Ribosome biogenesis</keyword>
<evidence type="ECO:0000256" key="1">
    <source>
        <dbReference type="ARBA" id="ARBA00004604"/>
    </source>
</evidence>
<accession>A0A183ARS7</accession>
<dbReference type="EMBL" id="UZAN01047764">
    <property type="protein sequence ID" value="VDP85758.1"/>
    <property type="molecule type" value="Genomic_DNA"/>
</dbReference>
<dbReference type="InterPro" id="IPR011687">
    <property type="entry name" value="Nop53/GLTSCR2"/>
</dbReference>
<dbReference type="Pfam" id="PF07767">
    <property type="entry name" value="Nop53"/>
    <property type="match status" value="1"/>
</dbReference>
<keyword evidence="6" id="KW-0539">Nucleus</keyword>
<evidence type="ECO:0000256" key="4">
    <source>
        <dbReference type="ARBA" id="ARBA00018339"/>
    </source>
</evidence>
<dbReference type="GO" id="GO:0005730">
    <property type="term" value="C:nucleolus"/>
    <property type="evidence" value="ECO:0007669"/>
    <property type="project" value="UniProtKB-SubCell"/>
</dbReference>
<dbReference type="GO" id="GO:0000027">
    <property type="term" value="P:ribosomal large subunit assembly"/>
    <property type="evidence" value="ECO:0007669"/>
    <property type="project" value="TreeGrafter"/>
</dbReference>
<reference evidence="9" key="1">
    <citation type="submission" date="2016-06" db="UniProtKB">
        <authorList>
            <consortium name="WormBaseParasite"/>
        </authorList>
    </citation>
    <scope>IDENTIFICATION</scope>
</reference>
<keyword evidence="8" id="KW-1185">Reference proteome</keyword>
<dbReference type="OrthoDB" id="5072at2759"/>
<dbReference type="Proteomes" id="UP000272942">
    <property type="component" value="Unassembled WGS sequence"/>
</dbReference>
<gene>
    <name evidence="7" type="ORF">ECPE_LOCUS9662</name>
</gene>
<evidence type="ECO:0000256" key="5">
    <source>
        <dbReference type="ARBA" id="ARBA00022517"/>
    </source>
</evidence>
<dbReference type="PANTHER" id="PTHR14211:SF7">
    <property type="entry name" value="RIBOSOME BIOGENESIS PROTEIN NOP53"/>
    <property type="match status" value="1"/>
</dbReference>
<dbReference type="WBParaSite" id="ECPE_0000969301-mRNA-1">
    <property type="protein sequence ID" value="ECPE_0000969301-mRNA-1"/>
    <property type="gene ID" value="ECPE_0000969301"/>
</dbReference>
<evidence type="ECO:0000313" key="8">
    <source>
        <dbReference type="Proteomes" id="UP000272942"/>
    </source>
</evidence>
<evidence type="ECO:0000313" key="7">
    <source>
        <dbReference type="EMBL" id="VDP85758.1"/>
    </source>
</evidence>
<dbReference type="GO" id="GO:0006364">
    <property type="term" value="P:rRNA processing"/>
    <property type="evidence" value="ECO:0007669"/>
    <property type="project" value="TreeGrafter"/>
</dbReference>
<organism evidence="9">
    <name type="scientific">Echinostoma caproni</name>
    <dbReference type="NCBI Taxonomy" id="27848"/>
    <lineage>
        <taxon>Eukaryota</taxon>
        <taxon>Metazoa</taxon>
        <taxon>Spiralia</taxon>
        <taxon>Lophotrochozoa</taxon>
        <taxon>Platyhelminthes</taxon>
        <taxon>Trematoda</taxon>
        <taxon>Digenea</taxon>
        <taxon>Plagiorchiida</taxon>
        <taxon>Echinostomata</taxon>
        <taxon>Echinostomatoidea</taxon>
        <taxon>Echinostomatidae</taxon>
        <taxon>Echinostoma</taxon>
    </lineage>
</organism>
<dbReference type="AlphaFoldDB" id="A0A183ARS7"/>
<sequence length="300" mass="33940">MKKLGKNKKKQWKRCYTDLETKLDVARKQRQISKGGFLLGKVEKKKRPIIKGDKNAAKAFPEIPSFSDGQPRMKKYTLHGPVRTNVDLWANAPNTTATTTTTTKVEKSEIILPTPGQSYNPTLEDHFTMLSALAKTELQKRRQEAKIDRFLQGLGTNRATADPIEDAKSFIQNLSANSQSQTATLPDQEAETVATPRKTKKVNVEKRMAVELENIPKLLKEIKRENQSRILRKKALKARKEHKKQLQKLEQDIPFQLPNELVPALRKLTPLLVPITRTLRVGPLRVTSSQAKGSFAFGTR</sequence>
<proteinExistence type="inferred from homology"/>
<dbReference type="GO" id="GO:0005654">
    <property type="term" value="C:nucleoplasm"/>
    <property type="evidence" value="ECO:0007669"/>
    <property type="project" value="UniProtKB-SubCell"/>
</dbReference>
<comment type="subcellular location">
    <subcellularLocation>
        <location evidence="1">Nucleus</location>
        <location evidence="1">Nucleolus</location>
    </subcellularLocation>
    <subcellularLocation>
        <location evidence="2">Nucleus</location>
        <location evidence="2">Nucleoplasm</location>
    </subcellularLocation>
</comment>
<reference evidence="7 8" key="2">
    <citation type="submission" date="2018-11" db="EMBL/GenBank/DDBJ databases">
        <authorList>
            <consortium name="Pathogen Informatics"/>
        </authorList>
    </citation>
    <scope>NUCLEOTIDE SEQUENCE [LARGE SCALE GENOMIC DNA]</scope>
    <source>
        <strain evidence="7 8">Egypt</strain>
    </source>
</reference>
<protein>
    <recommendedName>
        <fullName evidence="4">Ribosome biogenesis protein NOP53</fullName>
    </recommendedName>
</protein>
<name>A0A183ARS7_9TREM</name>
<evidence type="ECO:0000256" key="3">
    <source>
        <dbReference type="ARBA" id="ARBA00008838"/>
    </source>
</evidence>
<evidence type="ECO:0000313" key="9">
    <source>
        <dbReference type="WBParaSite" id="ECPE_0000969301-mRNA-1"/>
    </source>
</evidence>
<comment type="similarity">
    <text evidence="3">Belongs to the NOP53 family.</text>
</comment>
<dbReference type="PANTHER" id="PTHR14211">
    <property type="entry name" value="GLIOMA SUPPRESSOR CANDIDATE REGION GENE 2"/>
    <property type="match status" value="1"/>
</dbReference>